<evidence type="ECO:0000313" key="2">
    <source>
        <dbReference type="Proteomes" id="UP000195221"/>
    </source>
</evidence>
<protein>
    <submittedName>
        <fullName evidence="1">Uncharacterized protein</fullName>
    </submittedName>
</protein>
<evidence type="ECO:0000313" key="1">
    <source>
        <dbReference type="EMBL" id="OTP72098.1"/>
    </source>
</evidence>
<comment type="caution">
    <text evidence="1">The sequence shown here is derived from an EMBL/GenBank/DDBJ whole genome shotgun (WGS) entry which is preliminary data.</text>
</comment>
<dbReference type="EMBL" id="NBTZ01000096">
    <property type="protein sequence ID" value="OTP72098.1"/>
    <property type="molecule type" value="Genomic_DNA"/>
</dbReference>
<accession>A0A242MLA1</accession>
<gene>
    <name evidence="1" type="ORF">PAMC26577_21920</name>
</gene>
<organism evidence="1 2">
    <name type="scientific">Caballeronia sordidicola</name>
    <name type="common">Burkholderia sordidicola</name>
    <dbReference type="NCBI Taxonomy" id="196367"/>
    <lineage>
        <taxon>Bacteria</taxon>
        <taxon>Pseudomonadati</taxon>
        <taxon>Pseudomonadota</taxon>
        <taxon>Betaproteobacteria</taxon>
        <taxon>Burkholderiales</taxon>
        <taxon>Burkholderiaceae</taxon>
        <taxon>Caballeronia</taxon>
    </lineage>
</organism>
<sequence>MQSSTAIEGYRVAAVISRNDGGGVVGHFLCDVIAQGEVHLTLDAALDYGEREARARIASGFTDQV</sequence>
<dbReference type="AlphaFoldDB" id="A0A242MLA1"/>
<dbReference type="Proteomes" id="UP000195221">
    <property type="component" value="Unassembled WGS sequence"/>
</dbReference>
<name>A0A242MLA1_CABSO</name>
<reference evidence="1 2" key="1">
    <citation type="submission" date="2017-03" db="EMBL/GenBank/DDBJ databases">
        <title>Genome analysis of strain PAMC 26577.</title>
        <authorList>
            <person name="Oh H.-M."/>
            <person name="Yang J.-A."/>
        </authorList>
    </citation>
    <scope>NUCLEOTIDE SEQUENCE [LARGE SCALE GENOMIC DNA]</scope>
    <source>
        <strain evidence="1 2">PAMC 26577</strain>
    </source>
</reference>
<proteinExistence type="predicted"/>